<dbReference type="EMBL" id="FLRE01002646">
    <property type="protein sequence ID" value="SBT58912.1"/>
    <property type="molecule type" value="Genomic_DNA"/>
</dbReference>
<proteinExistence type="predicted"/>
<feature type="compositionally biased region" description="Polar residues" evidence="1">
    <location>
        <begin position="439"/>
        <end position="469"/>
    </location>
</feature>
<accession>A0A1A8YNJ3</accession>
<feature type="compositionally biased region" description="Basic and acidic residues" evidence="1">
    <location>
        <begin position="323"/>
        <end position="335"/>
    </location>
</feature>
<evidence type="ECO:0000313" key="3">
    <source>
        <dbReference type="EMBL" id="SBT33163.1"/>
    </source>
</evidence>
<protein>
    <submittedName>
        <fullName evidence="3">PIR Superfamily Protein</fullName>
    </submittedName>
</protein>
<keyword evidence="2" id="KW-0472">Membrane</keyword>
<feature type="region of interest" description="Disordered" evidence="1">
    <location>
        <begin position="283"/>
        <end position="472"/>
    </location>
</feature>
<organism evidence="3 6">
    <name type="scientific">Plasmodium ovale wallikeri</name>
    <dbReference type="NCBI Taxonomy" id="864142"/>
    <lineage>
        <taxon>Eukaryota</taxon>
        <taxon>Sar</taxon>
        <taxon>Alveolata</taxon>
        <taxon>Apicomplexa</taxon>
        <taxon>Aconoidasida</taxon>
        <taxon>Haemosporida</taxon>
        <taxon>Plasmodiidae</taxon>
        <taxon>Plasmodium</taxon>
        <taxon>Plasmodium (Plasmodium)</taxon>
    </lineage>
</organism>
<feature type="compositionally biased region" description="Low complexity" evidence="1">
    <location>
        <begin position="255"/>
        <end position="264"/>
    </location>
</feature>
<feature type="compositionally biased region" description="Low complexity" evidence="1">
    <location>
        <begin position="429"/>
        <end position="438"/>
    </location>
</feature>
<dbReference type="Proteomes" id="UP000078550">
    <property type="component" value="Unassembled WGS sequence"/>
</dbReference>
<feature type="compositionally biased region" description="Basic and acidic residues" evidence="1">
    <location>
        <begin position="289"/>
        <end position="302"/>
    </location>
</feature>
<reference evidence="5 6" key="2">
    <citation type="submission" date="2016-05" db="EMBL/GenBank/DDBJ databases">
        <authorList>
            <person name="Naeem Raeece"/>
        </authorList>
    </citation>
    <scope>NUCLEOTIDE SEQUENCE [LARGE SCALE GENOMIC DNA]</scope>
</reference>
<name>A0A1A8YNJ3_PLAOA</name>
<dbReference type="EMBL" id="FLRD01000051">
    <property type="protein sequence ID" value="SBT33163.1"/>
    <property type="molecule type" value="Genomic_DNA"/>
</dbReference>
<feature type="compositionally biased region" description="Basic and acidic residues" evidence="1">
    <location>
        <begin position="102"/>
        <end position="141"/>
    </location>
</feature>
<evidence type="ECO:0000256" key="1">
    <source>
        <dbReference type="SAM" id="MobiDB-lite"/>
    </source>
</evidence>
<reference evidence="3" key="1">
    <citation type="submission" date="2016-05" db="EMBL/GenBank/DDBJ databases">
        <authorList>
            <person name="Lavstsen T."/>
            <person name="Jespersen J.S."/>
        </authorList>
    </citation>
    <scope>NUCLEOTIDE SEQUENCE [LARGE SCALE GENOMIC DNA]</scope>
</reference>
<feature type="compositionally biased region" description="Polar residues" evidence="1">
    <location>
        <begin position="379"/>
        <end position="390"/>
    </location>
</feature>
<sequence length="555" mass="60697">MFQVSFSTKTDQEIDIDYCLSLFSEVSEGAEEIIKELDATQKGSSNYTQKCQKLLKFKTDSEETLKKCFTSKLQLPYANSEQVFSGSVQGYNKYSKCHETLTPLKEKTPGKEHGSGKLGEKGKKSDGTGREQSIKGDKTELEPISGSKGKEQSKAGQPENSKHETLGEQGGGALENSQKTPLTNAEDSGSQTSDIGGSFASIHSTDKNTMVVVPPLNQVAARESRTHSSDSSTQGSCLEPVRKSTYPPRNPEDTNSLNSYSSVSIISNGDHNISLTTLQKASFTGTSDGKNDDPVSKAEDNHVTGASSEEIPSGKLLLSAKPTPDRHQSPDEKVLQNEVSISNGPSLLGEKSRTFIESQSSGPQLASLNGESREHGSLASEQSPAENSHPLQGVPFVKRPSPEEDRDSQGVPQNKPPEGIQSTKRQFDSRSYTSSVSSHTIQGQSSPEQQSELIMGNAQQRKSDINGNADNFHAEKTFPTEAKNEENLIKKYIIIGVVILAVTLLFVLLFKYACLSGYFSKKKKDKRKRIQEELDRMMYSHSIFEEENIYLSYAP</sequence>
<feature type="compositionally biased region" description="Polar residues" evidence="1">
    <location>
        <begin position="175"/>
        <end position="195"/>
    </location>
</feature>
<evidence type="ECO:0000313" key="5">
    <source>
        <dbReference type="Proteomes" id="UP000078550"/>
    </source>
</evidence>
<gene>
    <name evidence="3" type="ORF">POVWA1_015800</name>
    <name evidence="4" type="ORF">POVWA2_089190</name>
</gene>
<evidence type="ECO:0000313" key="6">
    <source>
        <dbReference type="Proteomes" id="UP000078555"/>
    </source>
</evidence>
<keyword evidence="2" id="KW-0812">Transmembrane</keyword>
<feature type="transmembrane region" description="Helical" evidence="2">
    <location>
        <begin position="492"/>
        <end position="519"/>
    </location>
</feature>
<keyword evidence="6" id="KW-1185">Reference proteome</keyword>
<evidence type="ECO:0000313" key="4">
    <source>
        <dbReference type="EMBL" id="SBT58912.1"/>
    </source>
</evidence>
<feature type="region of interest" description="Disordered" evidence="1">
    <location>
        <begin position="102"/>
        <end position="264"/>
    </location>
</feature>
<evidence type="ECO:0000256" key="2">
    <source>
        <dbReference type="SAM" id="Phobius"/>
    </source>
</evidence>
<dbReference type="AlphaFoldDB" id="A0A1A8YNJ3"/>
<dbReference type="Proteomes" id="UP000078555">
    <property type="component" value="Unassembled WGS sequence"/>
</dbReference>
<keyword evidence="2" id="KW-1133">Transmembrane helix</keyword>
<feature type="compositionally biased region" description="Polar residues" evidence="1">
    <location>
        <begin position="355"/>
        <end position="370"/>
    </location>
</feature>